<dbReference type="InterPro" id="IPR015813">
    <property type="entry name" value="Pyrv/PenolPyrv_kinase-like_dom"/>
</dbReference>
<reference evidence="12" key="1">
    <citation type="journal article" date="2020" name="mSystems">
        <title>Genome- and Community-Level Interaction Insights into Carbon Utilization and Element Cycling Functions of Hydrothermarchaeota in Hydrothermal Sediment.</title>
        <authorList>
            <person name="Zhou Z."/>
            <person name="Liu Y."/>
            <person name="Xu W."/>
            <person name="Pan J."/>
            <person name="Luo Z.H."/>
            <person name="Li M."/>
        </authorList>
    </citation>
    <scope>NUCLEOTIDE SEQUENCE [LARGE SCALE GENOMIC DNA]</scope>
    <source>
        <strain evidence="12">HyVt-458</strain>
    </source>
</reference>
<sequence length="266" mass="28704">MKDKITLSSLERMKSAGEKIAVLTAYDAGFARLAESAGVEVILVGDSLGMVVQGHDSTLPVTVQEMVYHTAMVNRGCHRPLLVADMPFMSHGTPRQALDNAGRLMKEGGAHMVKLEGGHAQVETVRHLTDRAVPVCAHLGLLPQSIHQLGGYKVQGRDSHSAERILNEANELQEAGAQMLVLECVPELLATEISLALDIPVIGIGAGRGCDGQVLVLHDMLGITPGKVPSFSRNFMEKENSVENAMRAFVEAVHRGEFPAEEHCFQ</sequence>
<feature type="binding site" evidence="8 11">
    <location>
        <position position="85"/>
    </location>
    <ligand>
        <name>Mg(2+)</name>
        <dbReference type="ChEBI" id="CHEBI:18420"/>
    </ligand>
</feature>
<dbReference type="InterPro" id="IPR040442">
    <property type="entry name" value="Pyrv_kinase-like_dom_sf"/>
</dbReference>
<dbReference type="GO" id="GO:0000287">
    <property type="term" value="F:magnesium ion binding"/>
    <property type="evidence" value="ECO:0007669"/>
    <property type="project" value="TreeGrafter"/>
</dbReference>
<feature type="binding site" evidence="8 10">
    <location>
        <begin position="46"/>
        <end position="47"/>
    </location>
    <ligand>
        <name>3-methyl-2-oxobutanoate</name>
        <dbReference type="ChEBI" id="CHEBI:11851"/>
    </ligand>
</feature>
<dbReference type="PANTHER" id="PTHR20881:SF0">
    <property type="entry name" value="3-METHYL-2-OXOBUTANOATE HYDROXYMETHYLTRANSFERASE"/>
    <property type="match status" value="1"/>
</dbReference>
<organism evidence="12">
    <name type="scientific">Thiolapillus brandeum</name>
    <dbReference type="NCBI Taxonomy" id="1076588"/>
    <lineage>
        <taxon>Bacteria</taxon>
        <taxon>Pseudomonadati</taxon>
        <taxon>Pseudomonadota</taxon>
        <taxon>Gammaproteobacteria</taxon>
        <taxon>Chromatiales</taxon>
        <taxon>Sedimenticolaceae</taxon>
        <taxon>Thiolapillus</taxon>
    </lineage>
</organism>
<dbReference type="GO" id="GO:0005737">
    <property type="term" value="C:cytoplasm"/>
    <property type="evidence" value="ECO:0007669"/>
    <property type="project" value="UniProtKB-SubCell"/>
</dbReference>
<evidence type="ECO:0000256" key="9">
    <source>
        <dbReference type="PIRSR" id="PIRSR000388-1"/>
    </source>
</evidence>
<evidence type="ECO:0000256" key="4">
    <source>
        <dbReference type="ARBA" id="ARBA00022655"/>
    </source>
</evidence>
<dbReference type="Proteomes" id="UP000886339">
    <property type="component" value="Unassembled WGS sequence"/>
</dbReference>
<dbReference type="NCBIfam" id="NF001452">
    <property type="entry name" value="PRK00311.1"/>
    <property type="match status" value="1"/>
</dbReference>
<evidence type="ECO:0000313" key="12">
    <source>
        <dbReference type="EMBL" id="HEC07827.1"/>
    </source>
</evidence>
<dbReference type="UniPathway" id="UPA00028">
    <property type="reaction ID" value="UER00003"/>
</dbReference>
<keyword evidence="4 8" id="KW-0566">Pantothenate biosynthesis</keyword>
<keyword evidence="5 8" id="KW-0808">Transferase</keyword>
<comment type="cofactor">
    <cofactor evidence="8 11">
        <name>Mg(2+)</name>
        <dbReference type="ChEBI" id="CHEBI:18420"/>
    </cofactor>
    <text evidence="8 11">Binds 1 Mg(2+) ion per subunit.</text>
</comment>
<evidence type="ECO:0000256" key="3">
    <source>
        <dbReference type="ARBA" id="ARBA00011424"/>
    </source>
</evidence>
<dbReference type="Gene3D" id="3.20.20.60">
    <property type="entry name" value="Phosphoenolpyruvate-binding domains"/>
    <property type="match status" value="1"/>
</dbReference>
<evidence type="ECO:0000256" key="6">
    <source>
        <dbReference type="ARBA" id="ARBA00022723"/>
    </source>
</evidence>
<dbReference type="AlphaFoldDB" id="A0A831RZ15"/>
<protein>
    <recommendedName>
        <fullName evidence="8">3-methyl-2-oxobutanoate hydroxymethyltransferase</fullName>
        <ecNumber evidence="8">2.1.2.11</ecNumber>
    </recommendedName>
    <alternativeName>
        <fullName evidence="8">Ketopantoate hydroxymethyltransferase</fullName>
        <shortName evidence="8">KPHMT</shortName>
    </alternativeName>
</protein>
<dbReference type="GO" id="GO:0003864">
    <property type="term" value="F:3-methyl-2-oxobutanoate hydroxymethyltransferase activity"/>
    <property type="evidence" value="ECO:0007669"/>
    <property type="project" value="UniProtKB-UniRule"/>
</dbReference>
<evidence type="ECO:0000256" key="2">
    <source>
        <dbReference type="ARBA" id="ARBA00008676"/>
    </source>
</evidence>
<dbReference type="Pfam" id="PF02548">
    <property type="entry name" value="Pantoate_transf"/>
    <property type="match status" value="1"/>
</dbReference>
<evidence type="ECO:0000256" key="11">
    <source>
        <dbReference type="PIRSR" id="PIRSR000388-3"/>
    </source>
</evidence>
<dbReference type="PANTHER" id="PTHR20881">
    <property type="entry name" value="3-METHYL-2-OXOBUTANOATE HYDROXYMETHYLTRANSFERASE"/>
    <property type="match status" value="1"/>
</dbReference>
<keyword evidence="8" id="KW-0963">Cytoplasm</keyword>
<dbReference type="PIRSF" id="PIRSF000388">
    <property type="entry name" value="Pantoate_hydroxy_MeTrfase"/>
    <property type="match status" value="1"/>
</dbReference>
<gene>
    <name evidence="8 12" type="primary">panB</name>
    <name evidence="12" type="ORF">ENJ12_13305</name>
</gene>
<dbReference type="InterPro" id="IPR003700">
    <property type="entry name" value="Pantoate_hydroxy_MeTrfase"/>
</dbReference>
<comment type="caution">
    <text evidence="12">The sequence shown here is derived from an EMBL/GenBank/DDBJ whole genome shotgun (WGS) entry which is preliminary data.</text>
</comment>
<dbReference type="EMBL" id="DRLF01000458">
    <property type="protein sequence ID" value="HEC07827.1"/>
    <property type="molecule type" value="Genomic_DNA"/>
</dbReference>
<comment type="similarity">
    <text evidence="2 8">Belongs to the PanB family.</text>
</comment>
<feature type="binding site" evidence="8 11">
    <location>
        <position position="116"/>
    </location>
    <ligand>
        <name>Mg(2+)</name>
        <dbReference type="ChEBI" id="CHEBI:18420"/>
    </ligand>
</feature>
<keyword evidence="6 8" id="KW-0479">Metal-binding</keyword>
<feature type="binding site" evidence="8 10">
    <location>
        <position position="114"/>
    </location>
    <ligand>
        <name>3-methyl-2-oxobutanoate</name>
        <dbReference type="ChEBI" id="CHEBI:11851"/>
    </ligand>
</feature>
<proteinExistence type="inferred from homology"/>
<evidence type="ECO:0000256" key="5">
    <source>
        <dbReference type="ARBA" id="ARBA00022679"/>
    </source>
</evidence>
<dbReference type="NCBIfam" id="TIGR00222">
    <property type="entry name" value="panB"/>
    <property type="match status" value="1"/>
</dbReference>
<dbReference type="GO" id="GO:0015940">
    <property type="term" value="P:pantothenate biosynthetic process"/>
    <property type="evidence" value="ECO:0007669"/>
    <property type="project" value="UniProtKB-UniRule"/>
</dbReference>
<feature type="active site" description="Proton acceptor" evidence="8 9">
    <location>
        <position position="183"/>
    </location>
</feature>
<dbReference type="CDD" id="cd06557">
    <property type="entry name" value="KPHMT-like"/>
    <property type="match status" value="1"/>
</dbReference>
<accession>A0A831RZ15</accession>
<comment type="pathway">
    <text evidence="1 8">Cofactor biosynthesis; (R)-pantothenate biosynthesis; (R)-pantoate from 3-methyl-2-oxobutanoate: step 1/2.</text>
</comment>
<evidence type="ECO:0000256" key="8">
    <source>
        <dbReference type="HAMAP-Rule" id="MF_00156"/>
    </source>
</evidence>
<comment type="function">
    <text evidence="7 8">Catalyzes the reversible reaction in which hydroxymethyl group from 5,10-methylenetetrahydrofolate is transferred onto alpha-ketoisovalerate to form ketopantoate.</text>
</comment>
<comment type="catalytic activity">
    <reaction evidence="8">
        <text>(6R)-5,10-methylene-5,6,7,8-tetrahydrofolate + 3-methyl-2-oxobutanoate + H2O = 2-dehydropantoate + (6S)-5,6,7,8-tetrahydrofolate</text>
        <dbReference type="Rhea" id="RHEA:11824"/>
        <dbReference type="ChEBI" id="CHEBI:11561"/>
        <dbReference type="ChEBI" id="CHEBI:11851"/>
        <dbReference type="ChEBI" id="CHEBI:15377"/>
        <dbReference type="ChEBI" id="CHEBI:15636"/>
        <dbReference type="ChEBI" id="CHEBI:57453"/>
        <dbReference type="EC" id="2.1.2.11"/>
    </reaction>
</comment>
<comment type="subcellular location">
    <subcellularLocation>
        <location evidence="8">Cytoplasm</location>
    </subcellularLocation>
</comment>
<feature type="binding site" evidence="8 11">
    <location>
        <position position="46"/>
    </location>
    <ligand>
        <name>Mg(2+)</name>
        <dbReference type="ChEBI" id="CHEBI:18420"/>
    </ligand>
</feature>
<evidence type="ECO:0000256" key="7">
    <source>
        <dbReference type="ARBA" id="ARBA00056497"/>
    </source>
</evidence>
<feature type="binding site" evidence="8 10">
    <location>
        <position position="85"/>
    </location>
    <ligand>
        <name>3-methyl-2-oxobutanoate</name>
        <dbReference type="ChEBI" id="CHEBI:11851"/>
    </ligand>
</feature>
<comment type="subunit">
    <text evidence="3 8">Homodecamer; pentamer of dimers.</text>
</comment>
<keyword evidence="8 11" id="KW-0460">Magnesium</keyword>
<dbReference type="EC" id="2.1.2.11" evidence="8"/>
<name>A0A831RZ15_9GAMM</name>
<dbReference type="SUPFAM" id="SSF51621">
    <property type="entry name" value="Phosphoenolpyruvate/pyruvate domain"/>
    <property type="match status" value="1"/>
</dbReference>
<dbReference type="HAMAP" id="MF_00156">
    <property type="entry name" value="PanB"/>
    <property type="match status" value="1"/>
</dbReference>
<dbReference type="FunFam" id="3.20.20.60:FF:000003">
    <property type="entry name" value="3-methyl-2-oxobutanoate hydroxymethyltransferase"/>
    <property type="match status" value="1"/>
</dbReference>
<evidence type="ECO:0000256" key="10">
    <source>
        <dbReference type="PIRSR" id="PIRSR000388-2"/>
    </source>
</evidence>
<evidence type="ECO:0000256" key="1">
    <source>
        <dbReference type="ARBA" id="ARBA00005033"/>
    </source>
</evidence>